<dbReference type="InterPro" id="IPR053832">
    <property type="entry name" value="DUF6924"/>
</dbReference>
<gene>
    <name evidence="2" type="ORF">AB0H04_45830</name>
</gene>
<protein>
    <recommendedName>
        <fullName evidence="1">DUF6924 domain-containing protein</fullName>
    </recommendedName>
</protein>
<reference evidence="2 3" key="1">
    <citation type="submission" date="2024-06" db="EMBL/GenBank/DDBJ databases">
        <title>The Natural Products Discovery Center: Release of the First 8490 Sequenced Strains for Exploring Actinobacteria Biosynthetic Diversity.</title>
        <authorList>
            <person name="Kalkreuter E."/>
            <person name="Kautsar S.A."/>
            <person name="Yang D."/>
            <person name="Bader C.D."/>
            <person name="Teijaro C.N."/>
            <person name="Fluegel L."/>
            <person name="Davis C.M."/>
            <person name="Simpson J.R."/>
            <person name="Lauterbach L."/>
            <person name="Steele A.D."/>
            <person name="Gui C."/>
            <person name="Meng S."/>
            <person name="Li G."/>
            <person name="Viehrig K."/>
            <person name="Ye F."/>
            <person name="Su P."/>
            <person name="Kiefer A.F."/>
            <person name="Nichols A."/>
            <person name="Cepeda A.J."/>
            <person name="Yan W."/>
            <person name="Fan B."/>
            <person name="Jiang Y."/>
            <person name="Adhikari A."/>
            <person name="Zheng C.-J."/>
            <person name="Schuster L."/>
            <person name="Cowan T.M."/>
            <person name="Smanski M.J."/>
            <person name="Chevrette M.G."/>
            <person name="De Carvalho L.P.S."/>
            <person name="Shen B."/>
        </authorList>
    </citation>
    <scope>NUCLEOTIDE SEQUENCE [LARGE SCALE GENOMIC DNA]</scope>
    <source>
        <strain evidence="2 3">NPDC020594</strain>
    </source>
</reference>
<dbReference type="Proteomes" id="UP001551011">
    <property type="component" value="Unassembled WGS sequence"/>
</dbReference>
<comment type="caution">
    <text evidence="2">The sequence shown here is derived from an EMBL/GenBank/DDBJ whole genome shotgun (WGS) entry which is preliminary data.</text>
</comment>
<dbReference type="Pfam" id="PF21962">
    <property type="entry name" value="DUF6924"/>
    <property type="match status" value="1"/>
</dbReference>
<organism evidence="2 3">
    <name type="scientific">Streptomyces flaveolus</name>
    <dbReference type="NCBI Taxonomy" id="67297"/>
    <lineage>
        <taxon>Bacteria</taxon>
        <taxon>Bacillati</taxon>
        <taxon>Actinomycetota</taxon>
        <taxon>Actinomycetes</taxon>
        <taxon>Kitasatosporales</taxon>
        <taxon>Streptomycetaceae</taxon>
        <taxon>Streptomyces</taxon>
    </lineage>
</organism>
<dbReference type="RefSeq" id="WP_030658254.1">
    <property type="nucleotide sequence ID" value="NZ_JBFAEG010000068.1"/>
</dbReference>
<accession>A0ABV3AQK0</accession>
<name>A0ABV3AQK0_9ACTN</name>
<sequence length="140" mass="15463">MKSLPQHEDTLLIRTDFSDEEAWQALRAVVATPAEEDGFLAVLHIVDDPAYRDLTTEQIVALAPAEDDLLILADRQALSGSGMPLLAVLKSEDEQPEQGFDELRVAAAALWSVENNISFANMDWEEFVEAADDDGVFRGF</sequence>
<dbReference type="EMBL" id="JBFAEG010000068">
    <property type="protein sequence ID" value="MEU5714030.1"/>
    <property type="molecule type" value="Genomic_DNA"/>
</dbReference>
<feature type="domain" description="DUF6924" evidence="1">
    <location>
        <begin position="10"/>
        <end position="140"/>
    </location>
</feature>
<evidence type="ECO:0000313" key="3">
    <source>
        <dbReference type="Proteomes" id="UP001551011"/>
    </source>
</evidence>
<proteinExistence type="predicted"/>
<evidence type="ECO:0000259" key="1">
    <source>
        <dbReference type="Pfam" id="PF21962"/>
    </source>
</evidence>
<keyword evidence="3" id="KW-1185">Reference proteome</keyword>
<evidence type="ECO:0000313" key="2">
    <source>
        <dbReference type="EMBL" id="MEU5714030.1"/>
    </source>
</evidence>